<dbReference type="SUPFAM" id="SSF55681">
    <property type="entry name" value="Class II aaRS and biotin synthetases"/>
    <property type="match status" value="1"/>
</dbReference>
<dbReference type="Proteomes" id="UP000245207">
    <property type="component" value="Unassembled WGS sequence"/>
</dbReference>
<dbReference type="AlphaFoldDB" id="A0A2U1P1X9"/>
<dbReference type="Gene3D" id="3.30.930.10">
    <property type="entry name" value="Bira Bifunctional Protein, Domain 2"/>
    <property type="match status" value="1"/>
</dbReference>
<dbReference type="SMART" id="SM00991">
    <property type="entry name" value="WHEP-TRS"/>
    <property type="match status" value="1"/>
</dbReference>
<sequence length="337" mass="37149">MGKGAGKRKRQEQLKGSGKIRNSDNDKSKVSSSSDDEWGGYPDNDKSKAGYSDNDKSKASSSSDDEWAGYSDNDKNVGELRDYTPTGTSLHVEGVLQMPPADNQGKQSIELRVVRVLDCGKCDAGKYPLPKTKLTLGRLRDHVHLRPRTNIISAIARIRNELAFATHTFFRDNGFLYVQTPIITTSDCEGAGEMFQVTTLINDAEKLEKELIKNPPPSQEDVDVAKNVVKDKGEIVAKLKADKAGKPAITAAVAELNKAKESLSKTEERFNQKPGLPKKDGKIDYGQDFFARQAFLTVSGQLQAETYACALSSVYTFGPTFRAEHSHTSRHLAEFWS</sequence>
<keyword evidence="2" id="KW-0547">Nucleotide-binding</keyword>
<evidence type="ECO:0000256" key="4">
    <source>
        <dbReference type="ARBA" id="ARBA00022917"/>
    </source>
</evidence>
<evidence type="ECO:0000313" key="8">
    <source>
        <dbReference type="EMBL" id="PWA79690.1"/>
    </source>
</evidence>
<dbReference type="STRING" id="35608.A0A2U1P1X9"/>
<evidence type="ECO:0000256" key="6">
    <source>
        <dbReference type="SAM" id="MobiDB-lite"/>
    </source>
</evidence>
<comment type="caution">
    <text evidence="8">The sequence shown here is derived from an EMBL/GenBank/DDBJ whole genome shotgun (WGS) entry which is preliminary data.</text>
</comment>
<proteinExistence type="predicted"/>
<dbReference type="GO" id="GO:0005524">
    <property type="term" value="F:ATP binding"/>
    <property type="evidence" value="ECO:0007669"/>
    <property type="project" value="UniProtKB-KW"/>
</dbReference>
<dbReference type="InterPro" id="IPR000738">
    <property type="entry name" value="WHEP-TRS_dom"/>
</dbReference>
<evidence type="ECO:0000313" key="9">
    <source>
        <dbReference type="Proteomes" id="UP000245207"/>
    </source>
</evidence>
<dbReference type="InterPro" id="IPR004364">
    <property type="entry name" value="Aa-tRNA-synt_II"/>
</dbReference>
<dbReference type="GO" id="GO:0006421">
    <property type="term" value="P:asparaginyl-tRNA aminoacylation"/>
    <property type="evidence" value="ECO:0007669"/>
    <property type="project" value="TreeGrafter"/>
</dbReference>
<dbReference type="PANTHER" id="PTHR22594">
    <property type="entry name" value="ASPARTYL/LYSYL-TRNA SYNTHETASE"/>
    <property type="match status" value="1"/>
</dbReference>
<gene>
    <name evidence="8" type="ORF">CTI12_AA204610</name>
</gene>
<accession>A0A2U1P1X9</accession>
<protein>
    <submittedName>
        <fullName evidence="8">Class II aminoacyl-tRNA and biotin synthetases superfamily protein</fullName>
    </submittedName>
</protein>
<dbReference type="Gene3D" id="1.10.287.10">
    <property type="entry name" value="S15/NS1, RNA-binding"/>
    <property type="match status" value="1"/>
</dbReference>
<evidence type="ECO:0000256" key="3">
    <source>
        <dbReference type="ARBA" id="ARBA00022840"/>
    </source>
</evidence>
<dbReference type="EMBL" id="PKPP01001822">
    <property type="protein sequence ID" value="PWA79690.1"/>
    <property type="molecule type" value="Genomic_DNA"/>
</dbReference>
<keyword evidence="5" id="KW-0030">Aminoacyl-tRNA synthetase</keyword>
<organism evidence="8 9">
    <name type="scientific">Artemisia annua</name>
    <name type="common">Sweet wormwood</name>
    <dbReference type="NCBI Taxonomy" id="35608"/>
    <lineage>
        <taxon>Eukaryota</taxon>
        <taxon>Viridiplantae</taxon>
        <taxon>Streptophyta</taxon>
        <taxon>Embryophyta</taxon>
        <taxon>Tracheophyta</taxon>
        <taxon>Spermatophyta</taxon>
        <taxon>Magnoliopsida</taxon>
        <taxon>eudicotyledons</taxon>
        <taxon>Gunneridae</taxon>
        <taxon>Pentapetalae</taxon>
        <taxon>asterids</taxon>
        <taxon>campanulids</taxon>
        <taxon>Asterales</taxon>
        <taxon>Asteraceae</taxon>
        <taxon>Asteroideae</taxon>
        <taxon>Anthemideae</taxon>
        <taxon>Artemisiinae</taxon>
        <taxon>Artemisia</taxon>
    </lineage>
</organism>
<keyword evidence="4" id="KW-0648">Protein biosynthesis</keyword>
<feature type="domain" description="WHEP-TRS" evidence="7">
    <location>
        <begin position="221"/>
        <end position="277"/>
    </location>
</feature>
<evidence type="ECO:0000259" key="7">
    <source>
        <dbReference type="PROSITE" id="PS51185"/>
    </source>
</evidence>
<dbReference type="SUPFAM" id="SSF47060">
    <property type="entry name" value="S15/NS1 RNA-binding domain"/>
    <property type="match status" value="1"/>
</dbReference>
<keyword evidence="9" id="KW-1185">Reference proteome</keyword>
<dbReference type="InterPro" id="IPR045864">
    <property type="entry name" value="aa-tRNA-synth_II/BPL/LPL"/>
</dbReference>
<feature type="compositionally biased region" description="Basic and acidic residues" evidence="6">
    <location>
        <begin position="72"/>
        <end position="82"/>
    </location>
</feature>
<keyword evidence="3" id="KW-0067">ATP-binding</keyword>
<name>A0A2U1P1X9_ARTAN</name>
<dbReference type="OrthoDB" id="997832at2759"/>
<dbReference type="PANTHER" id="PTHR22594:SF54">
    <property type="entry name" value="ASPARAGINE--TRNA LIGASE, CYTOPLASMIC 1-RELATED"/>
    <property type="match status" value="1"/>
</dbReference>
<dbReference type="GO" id="GO:0005739">
    <property type="term" value="C:mitochondrion"/>
    <property type="evidence" value="ECO:0007669"/>
    <property type="project" value="TreeGrafter"/>
</dbReference>
<dbReference type="GO" id="GO:0004816">
    <property type="term" value="F:asparagine-tRNA ligase activity"/>
    <property type="evidence" value="ECO:0007669"/>
    <property type="project" value="TreeGrafter"/>
</dbReference>
<reference evidence="8 9" key="1">
    <citation type="journal article" date="2018" name="Mol. Plant">
        <title>The genome of Artemisia annua provides insight into the evolution of Asteraceae family and artemisinin biosynthesis.</title>
        <authorList>
            <person name="Shen Q."/>
            <person name="Zhang L."/>
            <person name="Liao Z."/>
            <person name="Wang S."/>
            <person name="Yan T."/>
            <person name="Shi P."/>
            <person name="Liu M."/>
            <person name="Fu X."/>
            <person name="Pan Q."/>
            <person name="Wang Y."/>
            <person name="Lv Z."/>
            <person name="Lu X."/>
            <person name="Zhang F."/>
            <person name="Jiang W."/>
            <person name="Ma Y."/>
            <person name="Chen M."/>
            <person name="Hao X."/>
            <person name="Li L."/>
            <person name="Tang Y."/>
            <person name="Lv G."/>
            <person name="Zhou Y."/>
            <person name="Sun X."/>
            <person name="Brodelius P.E."/>
            <person name="Rose J.K.C."/>
            <person name="Tang K."/>
        </authorList>
    </citation>
    <scope>NUCLEOTIDE SEQUENCE [LARGE SCALE GENOMIC DNA]</scope>
    <source>
        <strain evidence="9">cv. Huhao1</strain>
        <tissue evidence="8">Leaf</tissue>
    </source>
</reference>
<feature type="compositionally biased region" description="Basic and acidic residues" evidence="6">
    <location>
        <begin position="43"/>
        <end position="58"/>
    </location>
</feature>
<evidence type="ECO:0000256" key="1">
    <source>
        <dbReference type="ARBA" id="ARBA00022598"/>
    </source>
</evidence>
<dbReference type="InterPro" id="IPR009068">
    <property type="entry name" value="uS15_NS1_RNA-bd_sf"/>
</dbReference>
<feature type="region of interest" description="Disordered" evidence="6">
    <location>
        <begin position="1"/>
        <end position="84"/>
    </location>
</feature>
<dbReference type="PROSITE" id="PS51185">
    <property type="entry name" value="WHEP_TRS_2"/>
    <property type="match status" value="1"/>
</dbReference>
<keyword evidence="1" id="KW-0436">Ligase</keyword>
<dbReference type="Pfam" id="PF00152">
    <property type="entry name" value="tRNA-synt_2"/>
    <property type="match status" value="2"/>
</dbReference>
<evidence type="ECO:0000256" key="5">
    <source>
        <dbReference type="ARBA" id="ARBA00023146"/>
    </source>
</evidence>
<evidence type="ECO:0000256" key="2">
    <source>
        <dbReference type="ARBA" id="ARBA00022741"/>
    </source>
</evidence>
<feature type="compositionally biased region" description="Basic residues" evidence="6">
    <location>
        <begin position="1"/>
        <end position="10"/>
    </location>
</feature>